<dbReference type="GO" id="GO:0005886">
    <property type="term" value="C:plasma membrane"/>
    <property type="evidence" value="ECO:0007669"/>
    <property type="project" value="UniProtKB-SubCell"/>
</dbReference>
<keyword evidence="6 8" id="KW-1133">Transmembrane helix</keyword>
<dbReference type="Proteomes" id="UP000446866">
    <property type="component" value="Unassembled WGS sequence"/>
</dbReference>
<feature type="transmembrane region" description="Helical" evidence="8">
    <location>
        <begin position="161"/>
        <end position="180"/>
    </location>
</feature>
<evidence type="ECO:0000256" key="5">
    <source>
        <dbReference type="ARBA" id="ARBA00022692"/>
    </source>
</evidence>
<feature type="transmembrane region" description="Helical" evidence="8">
    <location>
        <begin position="117"/>
        <end position="140"/>
    </location>
</feature>
<protein>
    <submittedName>
        <fullName evidence="9">AEC family transporter</fullName>
    </submittedName>
</protein>
<feature type="transmembrane region" description="Helical" evidence="8">
    <location>
        <begin position="254"/>
        <end position="272"/>
    </location>
</feature>
<dbReference type="InterPro" id="IPR038770">
    <property type="entry name" value="Na+/solute_symporter_sf"/>
</dbReference>
<keyword evidence="10" id="KW-1185">Reference proteome</keyword>
<evidence type="ECO:0000256" key="7">
    <source>
        <dbReference type="ARBA" id="ARBA00023136"/>
    </source>
</evidence>
<keyword evidence="3" id="KW-0813">Transport</keyword>
<name>A0A845QFF5_9FIRM</name>
<evidence type="ECO:0000256" key="6">
    <source>
        <dbReference type="ARBA" id="ARBA00022989"/>
    </source>
</evidence>
<feature type="transmembrane region" description="Helical" evidence="8">
    <location>
        <begin position="192"/>
        <end position="212"/>
    </location>
</feature>
<dbReference type="InterPro" id="IPR004776">
    <property type="entry name" value="Mem_transp_PIN-like"/>
</dbReference>
<evidence type="ECO:0000256" key="3">
    <source>
        <dbReference type="ARBA" id="ARBA00022448"/>
    </source>
</evidence>
<evidence type="ECO:0000256" key="1">
    <source>
        <dbReference type="ARBA" id="ARBA00004651"/>
    </source>
</evidence>
<reference evidence="9 10" key="1">
    <citation type="submission" date="2018-08" db="EMBL/GenBank/DDBJ databases">
        <title>Murine metabolic-syndrome-specific gut microbial biobank.</title>
        <authorList>
            <person name="Liu C."/>
        </authorList>
    </citation>
    <scope>NUCLEOTIDE SEQUENCE [LARGE SCALE GENOMIC DNA]</scope>
    <source>
        <strain evidence="9 10">28</strain>
    </source>
</reference>
<evidence type="ECO:0000256" key="2">
    <source>
        <dbReference type="ARBA" id="ARBA00010145"/>
    </source>
</evidence>
<feature type="transmembrane region" description="Helical" evidence="8">
    <location>
        <begin position="62"/>
        <end position="80"/>
    </location>
</feature>
<dbReference type="RefSeq" id="WP_160200584.1">
    <property type="nucleotide sequence ID" value="NZ_QXWK01000001.1"/>
</dbReference>
<dbReference type="GO" id="GO:0055085">
    <property type="term" value="P:transmembrane transport"/>
    <property type="evidence" value="ECO:0007669"/>
    <property type="project" value="InterPro"/>
</dbReference>
<evidence type="ECO:0000313" key="10">
    <source>
        <dbReference type="Proteomes" id="UP000446866"/>
    </source>
</evidence>
<evidence type="ECO:0000256" key="8">
    <source>
        <dbReference type="SAM" id="Phobius"/>
    </source>
</evidence>
<comment type="caution">
    <text evidence="9">The sequence shown here is derived from an EMBL/GenBank/DDBJ whole genome shotgun (WGS) entry which is preliminary data.</text>
</comment>
<dbReference type="Gene3D" id="1.20.1530.20">
    <property type="match status" value="1"/>
</dbReference>
<feature type="transmembrane region" description="Helical" evidence="8">
    <location>
        <begin position="224"/>
        <end position="248"/>
    </location>
</feature>
<keyword evidence="5 8" id="KW-0812">Transmembrane</keyword>
<accession>A0A845QFF5</accession>
<dbReference type="PANTHER" id="PTHR36838">
    <property type="entry name" value="AUXIN EFFLUX CARRIER FAMILY PROTEIN"/>
    <property type="match status" value="1"/>
</dbReference>
<organism evidence="9 10">
    <name type="scientific">Anaerotruncus colihominis</name>
    <dbReference type="NCBI Taxonomy" id="169435"/>
    <lineage>
        <taxon>Bacteria</taxon>
        <taxon>Bacillati</taxon>
        <taxon>Bacillota</taxon>
        <taxon>Clostridia</taxon>
        <taxon>Eubacteriales</taxon>
        <taxon>Oscillospiraceae</taxon>
        <taxon>Anaerotruncus</taxon>
    </lineage>
</organism>
<gene>
    <name evidence="9" type="ORF">D0435_01195</name>
</gene>
<comment type="similarity">
    <text evidence="2">Belongs to the auxin efflux carrier (TC 2.A.69) family.</text>
</comment>
<dbReference type="AlphaFoldDB" id="A0A845QFF5"/>
<feature type="transmembrane region" description="Helical" evidence="8">
    <location>
        <begin position="30"/>
        <end position="50"/>
    </location>
</feature>
<sequence>MIIVTLCKLLLALTVGYYLNKKDIFTKDVNQKLCTFVIDVCLPLVILTSLSEADGAMGKELLIRFVLVGGVFYCLLPFIAKGINVLTRIPKEDRPVYEQFYIFGNTMYMGYPVTASLYGSGCIFQLSIFHLGFDILYYTYARWQICKGAGTTKGKLSVRELLNPGTVASLLALAMFFGGVKLPDGAAEVCNFIGEMASPLSMVVIGAGIGTYSIKSVFSCDRKLYLVAAIRLLLFPAVVYVVMTFLGFDGVLRGAAVISLGMPVAAMVSMGCTEQGYKEELASAGVILTTLLSLPMIPVLLTLMG</sequence>
<dbReference type="PANTHER" id="PTHR36838:SF1">
    <property type="entry name" value="SLR1864 PROTEIN"/>
    <property type="match status" value="1"/>
</dbReference>
<keyword evidence="7 8" id="KW-0472">Membrane</keyword>
<feature type="transmembrane region" description="Helical" evidence="8">
    <location>
        <begin position="284"/>
        <end position="304"/>
    </location>
</feature>
<keyword evidence="4" id="KW-1003">Cell membrane</keyword>
<evidence type="ECO:0000256" key="4">
    <source>
        <dbReference type="ARBA" id="ARBA00022475"/>
    </source>
</evidence>
<evidence type="ECO:0000313" key="9">
    <source>
        <dbReference type="EMBL" id="NBH60289.1"/>
    </source>
</evidence>
<dbReference type="EMBL" id="QXWK01000001">
    <property type="protein sequence ID" value="NBH60289.1"/>
    <property type="molecule type" value="Genomic_DNA"/>
</dbReference>
<comment type="subcellular location">
    <subcellularLocation>
        <location evidence="1">Cell membrane</location>
        <topology evidence="1">Multi-pass membrane protein</topology>
    </subcellularLocation>
</comment>
<dbReference type="Pfam" id="PF03547">
    <property type="entry name" value="Mem_trans"/>
    <property type="match status" value="2"/>
</dbReference>
<proteinExistence type="inferred from homology"/>